<dbReference type="AlphaFoldDB" id="A0A2G8JY89"/>
<feature type="region of interest" description="Disordered" evidence="4">
    <location>
        <begin position="1"/>
        <end position="52"/>
    </location>
</feature>
<sequence>MVVVDKNNGSEQNHRSNGTASGANSSNGRPSEESGSSSDEESEPGMRIGSEYQAEIPEVQIDVPLLKRGDNRPEALLVWSPSAHILDAKFGHR</sequence>
<evidence type="ECO:0000256" key="3">
    <source>
        <dbReference type="ARBA" id="ARBA00023242"/>
    </source>
</evidence>
<reference evidence="6 7" key="1">
    <citation type="journal article" date="2017" name="PLoS Biol.">
        <title>The sea cucumber genome provides insights into morphological evolution and visceral regeneration.</title>
        <authorList>
            <person name="Zhang X."/>
            <person name="Sun L."/>
            <person name="Yuan J."/>
            <person name="Sun Y."/>
            <person name="Gao Y."/>
            <person name="Zhang L."/>
            <person name="Li S."/>
            <person name="Dai H."/>
            <person name="Hamel J.F."/>
            <person name="Liu C."/>
            <person name="Yu Y."/>
            <person name="Liu S."/>
            <person name="Lin W."/>
            <person name="Guo K."/>
            <person name="Jin S."/>
            <person name="Xu P."/>
            <person name="Storey K.B."/>
            <person name="Huan P."/>
            <person name="Zhang T."/>
            <person name="Zhou Y."/>
            <person name="Zhang J."/>
            <person name="Lin C."/>
            <person name="Li X."/>
            <person name="Xing L."/>
            <person name="Huo D."/>
            <person name="Sun M."/>
            <person name="Wang L."/>
            <person name="Mercier A."/>
            <person name="Li F."/>
            <person name="Yang H."/>
            <person name="Xiang J."/>
        </authorList>
    </citation>
    <scope>NUCLEOTIDE SEQUENCE [LARGE SCALE GENOMIC DNA]</scope>
    <source>
        <strain evidence="6">Shaxun</strain>
        <tissue evidence="6">Muscle</tissue>
    </source>
</reference>
<keyword evidence="2" id="KW-0804">Transcription</keyword>
<keyword evidence="3" id="KW-0539">Nucleus</keyword>
<dbReference type="Pfam" id="PF01448">
    <property type="entry name" value="ELM2"/>
    <property type="match status" value="1"/>
</dbReference>
<accession>A0A2G8JY89</accession>
<dbReference type="InterPro" id="IPR051066">
    <property type="entry name" value="Trans_reg/Corepressor"/>
</dbReference>
<dbReference type="GO" id="GO:0003714">
    <property type="term" value="F:transcription corepressor activity"/>
    <property type="evidence" value="ECO:0007669"/>
    <property type="project" value="TreeGrafter"/>
</dbReference>
<feature type="domain" description="ELM2" evidence="5">
    <location>
        <begin position="44"/>
        <end position="93"/>
    </location>
</feature>
<feature type="compositionally biased region" description="Low complexity" evidence="4">
    <location>
        <begin position="16"/>
        <end position="37"/>
    </location>
</feature>
<proteinExistence type="predicted"/>
<dbReference type="PANTHER" id="PTHR16089:SF28">
    <property type="entry name" value="REST COREPRESSOR"/>
    <property type="match status" value="1"/>
</dbReference>
<evidence type="ECO:0000313" key="7">
    <source>
        <dbReference type="Proteomes" id="UP000230750"/>
    </source>
</evidence>
<evidence type="ECO:0000256" key="1">
    <source>
        <dbReference type="ARBA" id="ARBA00023015"/>
    </source>
</evidence>
<evidence type="ECO:0000256" key="4">
    <source>
        <dbReference type="SAM" id="MobiDB-lite"/>
    </source>
</evidence>
<evidence type="ECO:0000256" key="2">
    <source>
        <dbReference type="ARBA" id="ARBA00023163"/>
    </source>
</evidence>
<keyword evidence="7" id="KW-1185">Reference proteome</keyword>
<evidence type="ECO:0000259" key="5">
    <source>
        <dbReference type="PROSITE" id="PS51156"/>
    </source>
</evidence>
<dbReference type="PANTHER" id="PTHR16089">
    <property type="entry name" value="REST COREPRESSOR COREST PROTEIN-RELATED"/>
    <property type="match status" value="1"/>
</dbReference>
<dbReference type="Proteomes" id="UP000230750">
    <property type="component" value="Unassembled WGS sequence"/>
</dbReference>
<comment type="caution">
    <text evidence="6">The sequence shown here is derived from an EMBL/GenBank/DDBJ whole genome shotgun (WGS) entry which is preliminary data.</text>
</comment>
<gene>
    <name evidence="6" type="ORF">BSL78_22433</name>
</gene>
<organism evidence="6 7">
    <name type="scientific">Stichopus japonicus</name>
    <name type="common">Sea cucumber</name>
    <dbReference type="NCBI Taxonomy" id="307972"/>
    <lineage>
        <taxon>Eukaryota</taxon>
        <taxon>Metazoa</taxon>
        <taxon>Echinodermata</taxon>
        <taxon>Eleutherozoa</taxon>
        <taxon>Echinozoa</taxon>
        <taxon>Holothuroidea</taxon>
        <taxon>Aspidochirotacea</taxon>
        <taxon>Aspidochirotida</taxon>
        <taxon>Stichopodidae</taxon>
        <taxon>Apostichopus</taxon>
    </lineage>
</organism>
<protein>
    <submittedName>
        <fullName evidence="6">Putative REST corepressor 1</fullName>
    </submittedName>
</protein>
<dbReference type="GO" id="GO:0006357">
    <property type="term" value="P:regulation of transcription by RNA polymerase II"/>
    <property type="evidence" value="ECO:0007669"/>
    <property type="project" value="TreeGrafter"/>
</dbReference>
<name>A0A2G8JY89_STIJA</name>
<dbReference type="InterPro" id="IPR000949">
    <property type="entry name" value="ELM2_dom"/>
</dbReference>
<dbReference type="PROSITE" id="PS51156">
    <property type="entry name" value="ELM2"/>
    <property type="match status" value="1"/>
</dbReference>
<dbReference type="STRING" id="307972.A0A2G8JY89"/>
<evidence type="ECO:0000313" key="6">
    <source>
        <dbReference type="EMBL" id="PIK40710.1"/>
    </source>
</evidence>
<keyword evidence="1" id="KW-0805">Transcription regulation</keyword>
<dbReference type="EMBL" id="MRZV01001093">
    <property type="protein sequence ID" value="PIK40710.1"/>
    <property type="molecule type" value="Genomic_DNA"/>
</dbReference>
<dbReference type="GO" id="GO:0000118">
    <property type="term" value="C:histone deacetylase complex"/>
    <property type="evidence" value="ECO:0007669"/>
    <property type="project" value="TreeGrafter"/>
</dbReference>
<dbReference type="GO" id="GO:0005667">
    <property type="term" value="C:transcription regulator complex"/>
    <property type="evidence" value="ECO:0007669"/>
    <property type="project" value="TreeGrafter"/>
</dbReference>